<dbReference type="PANTHER" id="PTHR34227:SF1">
    <property type="entry name" value="DIMETHYL SULFOXIDE REDUCTASE CHAPERONE-RELATED"/>
    <property type="match status" value="1"/>
</dbReference>
<sequence length="229" mass="26762">MTMMSKHLVYTQEQVRWLELRGWVYRLLMDFLSRPPRMSLIAQWRQKVEQNNRVPESRGGQRLKSYLEGISEEDFRRVCYKEAEEYERLFMGHDAMLASCESIFRCRTEGADAFSCISEVGKMYTDNGIVFNKLNGERDDHIALELEFMAVLAEEMLSKENLCYSCLGLADAQIKFLEDHLLKWAPEFAAELLQATASPLYKGLAELLQEFLPSDLQQLRRWRASQRLV</sequence>
<dbReference type="Pfam" id="PF02613">
    <property type="entry name" value="Nitrate_red_del"/>
    <property type="match status" value="1"/>
</dbReference>
<name>A0ABW3S585_9BACL</name>
<gene>
    <name evidence="2" type="ORF">ACFQ3W_25010</name>
</gene>
<dbReference type="RefSeq" id="WP_379321961.1">
    <property type="nucleotide sequence ID" value="NZ_JBHTLM010000033.1"/>
</dbReference>
<evidence type="ECO:0000313" key="3">
    <source>
        <dbReference type="Proteomes" id="UP001597262"/>
    </source>
</evidence>
<dbReference type="InterPro" id="IPR020945">
    <property type="entry name" value="DMSO/NO3_reduct_chaperone"/>
</dbReference>
<evidence type="ECO:0000313" key="2">
    <source>
        <dbReference type="EMBL" id="MFD1179536.1"/>
    </source>
</evidence>
<comment type="caution">
    <text evidence="2">The sequence shown here is derived from an EMBL/GenBank/DDBJ whole genome shotgun (WGS) entry which is preliminary data.</text>
</comment>
<evidence type="ECO:0000256" key="1">
    <source>
        <dbReference type="ARBA" id="ARBA00023186"/>
    </source>
</evidence>
<dbReference type="SUPFAM" id="SSF89155">
    <property type="entry name" value="TorD-like"/>
    <property type="match status" value="1"/>
</dbReference>
<keyword evidence="3" id="KW-1185">Reference proteome</keyword>
<reference evidence="3" key="1">
    <citation type="journal article" date="2019" name="Int. J. Syst. Evol. Microbiol.">
        <title>The Global Catalogue of Microorganisms (GCM) 10K type strain sequencing project: providing services to taxonomists for standard genome sequencing and annotation.</title>
        <authorList>
            <consortium name="The Broad Institute Genomics Platform"/>
            <consortium name="The Broad Institute Genome Sequencing Center for Infectious Disease"/>
            <person name="Wu L."/>
            <person name="Ma J."/>
        </authorList>
    </citation>
    <scope>NUCLEOTIDE SEQUENCE [LARGE SCALE GENOMIC DNA]</scope>
    <source>
        <strain evidence="3">CCUG 59189</strain>
    </source>
</reference>
<dbReference type="InterPro" id="IPR050289">
    <property type="entry name" value="TorD/DmsD_chaperones"/>
</dbReference>
<dbReference type="PANTHER" id="PTHR34227">
    <property type="entry name" value="CHAPERONE PROTEIN YCDY"/>
    <property type="match status" value="1"/>
</dbReference>
<proteinExistence type="predicted"/>
<organism evidence="2 3">
    <name type="scientific">Paenibacillus puldeungensis</name>
    <dbReference type="NCBI Taxonomy" id="696536"/>
    <lineage>
        <taxon>Bacteria</taxon>
        <taxon>Bacillati</taxon>
        <taxon>Bacillota</taxon>
        <taxon>Bacilli</taxon>
        <taxon>Bacillales</taxon>
        <taxon>Paenibacillaceae</taxon>
        <taxon>Paenibacillus</taxon>
    </lineage>
</organism>
<keyword evidence="1" id="KW-0143">Chaperone</keyword>
<dbReference type="InterPro" id="IPR036411">
    <property type="entry name" value="TorD-like_sf"/>
</dbReference>
<dbReference type="Gene3D" id="1.10.3480.10">
    <property type="entry name" value="TorD-like"/>
    <property type="match status" value="1"/>
</dbReference>
<accession>A0ABW3S585</accession>
<dbReference type="EMBL" id="JBHTLM010000033">
    <property type="protein sequence ID" value="MFD1179536.1"/>
    <property type="molecule type" value="Genomic_DNA"/>
</dbReference>
<protein>
    <submittedName>
        <fullName evidence="2">Molecular chaperone</fullName>
    </submittedName>
</protein>
<dbReference type="Proteomes" id="UP001597262">
    <property type="component" value="Unassembled WGS sequence"/>
</dbReference>